<reference evidence="3" key="1">
    <citation type="journal article" date="2012" name="PLoS Negl. Trop. Dis.">
        <title>A systematically improved high quality genome and transcriptome of the human blood fluke Schistosoma mansoni.</title>
        <authorList>
            <person name="Protasio A.V."/>
            <person name="Tsai I.J."/>
            <person name="Babbage A."/>
            <person name="Nichol S."/>
            <person name="Hunt M."/>
            <person name="Aslett M.A."/>
            <person name="De Silva N."/>
            <person name="Velarde G.S."/>
            <person name="Anderson T.J."/>
            <person name="Clark R.C."/>
            <person name="Davidson C."/>
            <person name="Dillon G.P."/>
            <person name="Holroyd N.E."/>
            <person name="LoVerde P.T."/>
            <person name="Lloyd C."/>
            <person name="McQuillan J."/>
            <person name="Oliveira G."/>
            <person name="Otto T.D."/>
            <person name="Parker-Manuel S.J."/>
            <person name="Quail M.A."/>
            <person name="Wilson R.A."/>
            <person name="Zerlotini A."/>
            <person name="Dunne D.W."/>
            <person name="Berriman M."/>
        </authorList>
    </citation>
    <scope>NUCLEOTIDE SEQUENCE [LARGE SCALE GENOMIC DNA]</scope>
    <source>
        <strain evidence="3">Puerto Rican</strain>
    </source>
</reference>
<proteinExistence type="predicted"/>
<dbReference type="GO" id="GO:0098793">
    <property type="term" value="C:presynapse"/>
    <property type="evidence" value="ECO:0007669"/>
    <property type="project" value="GOC"/>
</dbReference>
<accession>A0A3Q0KT98</accession>
<feature type="region of interest" description="Disordered" evidence="1">
    <location>
        <begin position="2069"/>
        <end position="2090"/>
    </location>
</feature>
<feature type="compositionally biased region" description="Polar residues" evidence="1">
    <location>
        <begin position="2391"/>
        <end position="2404"/>
    </location>
</feature>
<dbReference type="InterPro" id="IPR033616">
    <property type="entry name" value="BLTP1"/>
</dbReference>
<feature type="region of interest" description="Disordered" evidence="1">
    <location>
        <begin position="3223"/>
        <end position="3248"/>
    </location>
</feature>
<feature type="compositionally biased region" description="Polar residues" evidence="1">
    <location>
        <begin position="1731"/>
        <end position="1741"/>
    </location>
</feature>
<feature type="region of interest" description="Disordered" evidence="1">
    <location>
        <begin position="5227"/>
        <end position="5257"/>
    </location>
</feature>
<dbReference type="PANTHER" id="PTHR31640:SF1">
    <property type="entry name" value="BRIDGE-LIKE LIPID TRANSFER PROTEIN FAMILY MEMBER 1"/>
    <property type="match status" value="1"/>
</dbReference>
<dbReference type="InParanoid" id="A0A3Q0KT98"/>
<feature type="region of interest" description="Disordered" evidence="1">
    <location>
        <begin position="1731"/>
        <end position="1758"/>
    </location>
</feature>
<dbReference type="InterPro" id="IPR047104">
    <property type="entry name" value="BLTP1_N"/>
</dbReference>
<evidence type="ECO:0000259" key="2">
    <source>
        <dbReference type="SMART" id="SM01220"/>
    </source>
</evidence>
<name>A0A3Q0KT98_SCHMA</name>
<dbReference type="InterPro" id="IPR056742">
    <property type="entry name" value="BLTP1_C"/>
</dbReference>
<feature type="compositionally biased region" description="Polar residues" evidence="1">
    <location>
        <begin position="3230"/>
        <end position="3248"/>
    </location>
</feature>
<feature type="compositionally biased region" description="Polar residues" evidence="1">
    <location>
        <begin position="5325"/>
        <end position="5335"/>
    </location>
</feature>
<dbReference type="GO" id="GO:0048488">
    <property type="term" value="P:synaptic vesicle endocytosis"/>
    <property type="evidence" value="ECO:0007669"/>
    <property type="project" value="TreeGrafter"/>
</dbReference>
<dbReference type="PANTHER" id="PTHR31640">
    <property type="entry name" value="TRANSMEMBRANE PROTEIN KIAA1109"/>
    <property type="match status" value="1"/>
</dbReference>
<organism evidence="3 4">
    <name type="scientific">Schistosoma mansoni</name>
    <name type="common">Blood fluke</name>
    <dbReference type="NCBI Taxonomy" id="6183"/>
    <lineage>
        <taxon>Eukaryota</taxon>
        <taxon>Metazoa</taxon>
        <taxon>Spiralia</taxon>
        <taxon>Lophotrochozoa</taxon>
        <taxon>Platyhelminthes</taxon>
        <taxon>Trematoda</taxon>
        <taxon>Digenea</taxon>
        <taxon>Strigeidida</taxon>
        <taxon>Schistosomatoidea</taxon>
        <taxon>Schistosomatidae</taxon>
        <taxon>Schistosoma</taxon>
    </lineage>
</organism>
<feature type="compositionally biased region" description="Polar residues" evidence="1">
    <location>
        <begin position="3917"/>
        <end position="3928"/>
    </location>
</feature>
<dbReference type="Pfam" id="PF25039">
    <property type="entry name" value="BLTP1_M"/>
    <property type="match status" value="3"/>
</dbReference>
<feature type="region of interest" description="Disordered" evidence="1">
    <location>
        <begin position="3917"/>
        <end position="3948"/>
    </location>
</feature>
<dbReference type="Pfam" id="PF25040">
    <property type="entry name" value="BLTP1_C"/>
    <property type="match status" value="5"/>
</dbReference>
<evidence type="ECO:0000313" key="4">
    <source>
        <dbReference type="WBParaSite" id="Smp_171790.1"/>
    </source>
</evidence>
<dbReference type="FunCoup" id="A0A3Q0KT98">
    <property type="interactions" value="674"/>
</dbReference>
<feature type="compositionally biased region" description="Polar residues" evidence="1">
    <location>
        <begin position="2071"/>
        <end position="2082"/>
    </location>
</feature>
<feature type="compositionally biased region" description="Polar residues" evidence="1">
    <location>
        <begin position="3935"/>
        <end position="3948"/>
    </location>
</feature>
<feature type="region of interest" description="Disordered" evidence="1">
    <location>
        <begin position="5301"/>
        <end position="5335"/>
    </location>
</feature>
<dbReference type="WBParaSite" id="Smp_171790.1">
    <property type="protein sequence ID" value="Smp_171790.1"/>
    <property type="gene ID" value="Smp_171790"/>
</dbReference>
<feature type="compositionally biased region" description="Basic and acidic residues" evidence="1">
    <location>
        <begin position="3163"/>
        <end position="3174"/>
    </location>
</feature>
<feature type="region of interest" description="Disordered" evidence="1">
    <location>
        <begin position="1550"/>
        <end position="1571"/>
    </location>
</feature>
<feature type="region of interest" description="Disordered" evidence="1">
    <location>
        <begin position="4652"/>
        <end position="4671"/>
    </location>
</feature>
<feature type="region of interest" description="Disordered" evidence="1">
    <location>
        <begin position="2367"/>
        <end position="2410"/>
    </location>
</feature>
<evidence type="ECO:0000313" key="3">
    <source>
        <dbReference type="Proteomes" id="UP000008854"/>
    </source>
</evidence>
<keyword evidence="3" id="KW-1185">Reference proteome</keyword>
<feature type="region of interest" description="Disordered" evidence="1">
    <location>
        <begin position="4339"/>
        <end position="4362"/>
    </location>
</feature>
<reference evidence="4" key="2">
    <citation type="submission" date="2018-12" db="UniProtKB">
        <authorList>
            <consortium name="WormBaseParasite"/>
        </authorList>
    </citation>
    <scope>IDENTIFICATION</scope>
    <source>
        <strain evidence="4">Puerto Rican</strain>
    </source>
</reference>
<feature type="compositionally biased region" description="Polar residues" evidence="1">
    <location>
        <begin position="5236"/>
        <end position="5246"/>
    </location>
</feature>
<feature type="region of interest" description="Disordered" evidence="1">
    <location>
        <begin position="3607"/>
        <end position="3631"/>
    </location>
</feature>
<evidence type="ECO:0000256" key="1">
    <source>
        <dbReference type="SAM" id="MobiDB-lite"/>
    </source>
</evidence>
<protein>
    <submittedName>
        <fullName evidence="4">FSA_C domain-containing protein</fullName>
    </submittedName>
</protein>
<feature type="compositionally biased region" description="Acidic residues" evidence="1">
    <location>
        <begin position="4346"/>
        <end position="4355"/>
    </location>
</feature>
<feature type="compositionally biased region" description="Polar residues" evidence="1">
    <location>
        <begin position="3153"/>
        <end position="3162"/>
    </location>
</feature>
<dbReference type="Pfam" id="PF20413">
    <property type="entry name" value="BLTP1_N"/>
    <property type="match status" value="2"/>
</dbReference>
<dbReference type="STRING" id="6183.A0A3Q0KT98"/>
<feature type="domain" description="Bridge-like lipid transfer protein family member 1 C-terminal" evidence="2">
    <location>
        <begin position="5345"/>
        <end position="6145"/>
    </location>
</feature>
<dbReference type="Proteomes" id="UP000008854">
    <property type="component" value="Unassembled WGS sequence"/>
</dbReference>
<feature type="region of interest" description="Disordered" evidence="1">
    <location>
        <begin position="4129"/>
        <end position="4150"/>
    </location>
</feature>
<sequence>MSNIFERDFIFKSNHSLDTQITASIDRGDFHLSLLSLISFISWTIYALFYNSRVVGLIVSTIVRRFIKDCYINVGSISFTALGGKLMLRDFVYVNDDYSVRICYVIVVFNYWTRYYPGRKDTFQKRCLHIYLYGVDIHVFNRTAVYKLLQDVFRQNYDESSELLNRSAGAVGITKETSKLIASKRYSCHQADISNERGPCDSASNSGVLDMFWKHAHKLLPAVKFDFELANICAGNHLLPRACLITCSRTYGSYSIGDAPSHLDKYQHQIKSHFVNLMGSLVPVSKYAGQHAIEDPPKSWDKAFHVFHFGEGTIDYVQDEPGLCESEKLELTEDNVTALNTWPKWELHVLVNRLCQLNYGPWADRQRDIIWRFFFPSSYQVAKPSEPVTVGQRRVAKKFVFELKTSTNINLDLYFMRRDIVESMRLSGSPNSIIKLSIPWLVNQNGFVTTLKVNLIKSSLVLEHLWRNILTNDQYVNLDLKMYYPREWNMQHLWDIGLDTRDTQLTILFDYKHYFKGLIDDWCRGSHPDLLSFIPCIYKFHIKSNNLDFILLANDYNWISKYGENAYLGFHAKKLMVTFDLPFIDFLPATVPINYNIECSSVSLRLSIPESSTLYYLIQEVHNRMKFMNGRGQIQKSSPFHSSIQEMTFHEKVSKTINRQWFDCGWTPRLRLRITYVYHPSPWVSEYWRFVPSEYRPVVSSFTGSAKLSCQSGRKSSAFKRTTALNCQNLETTSQSDLEEIALSKLRPEGSHTQGPTENDILKSKCDIFACFEPDTVDIHLHIPSAQILFYGAVLRHFIHIKENYFGIYQTPVSFDREPLRPDESFSLTDDDLIRLKSQTNHNPGDGHTDLSKVDKLPEKRIIDPRDFRPLSVRVSLEFHNIQVHLPMHGSSDESPCPTAFLDCIGFEMDKRWHETKLQLLFSPVLVCFYDQNKDFRSKSNSNVSSSRIQLVGFQLRGQGMFSHVNLPLRAESLEYAWLLELTVGQLTGQLSAPKLSCLVQCLKEFVFSAVDSENQLISSRAFELCQHGRPQQLCPFWHKICSDTLCPSDIQLKYRMLRLTIDGIDLSIVESRNCLSIQCDPIRLVHCNMHSATHCDGMFVLVPDIRLIQLVAPIAPEIKNQLNLENQVKSTKQVENSVLWFEAGSFSLGPVHINLSRTPEKRNHLNWQLDFLKRHDLKTKRLSFLWSDNNDVISGTFPNSSLSSRHTTKSSNVFSTTENRFMIRKGIPGYIAPDIIPDCGCYGQCSFFGQNESGRILFHELSTGDFRQRAIFPSRADYKPDLFIPSDNNNEYQQAFDVNQQISSSKVFDSNTKSLGFGESLLLPNCLLHELHSPDDCLEKYNGLLLMRQEVISALLESSIQKGMDWYLLHFCEEHYQSDTDSTKSSNSLGTYASFNHSNSNLEQLIEHDSDTSDVDLFLKTAKDHPLKDLLTCDSMDKMKYSTNRTKTKDSWLELNASQQTKHSSLSDNLFPTVNDNLKEEVSSLHSTTNTKNKMKKSNYLPSHLSLNSLIELPPHLCTSSDNLSNNSLIHPIDSNNNNTETHSHMENVHIGSSSSHCKSPPTPPPRKFIRDQHSIKERKNESHNMEVSTHEKSVNIESKDLDENRKEFDDAFENLVDLRTQLNRPISESGLLRPAYGRHLSSFKCVAGLNCSISLRNRWHICKHIYPGNTCLRSLDNLLRVDKNACSSRSKSSPHQNVTVFDLLRQCQPKIAIAPRFQIRHTGFSSQSITIRSDSTPSHPANPLSNPPDLTQKESNYNVDSGSTTVKSKAIVWLKGPINLLLTPLLTESLERYIKILMPIAKTTSPSSIVDSMHYRCVKSVEHQVKPLLNSTHNIIPKNENTSVQKPTHSSRSVFGDKLSAVSAPVEERQSILHNLLSSRFAQDAIPSNVSHQNITSKSFRIRRISADYELMSNSQDTIKFKKNTSNTSKPLCLVSELSDHQLQNDDNANSPLNNSSIISILSSKVASLSVERIHISFLQLYAVEDLVHLDSLKSGLHDLTCVSLMTFCVDSFSFELMASYKRQSLTDKPINVCLPDKHNSISTPDSNISNRPIVASSTADSIHFTAKPPSTSNVQNTTKSQKDNIPMKNISSSVHDMLQTYSSLSERYNLIYKDNGNDKSNRIEEVNNSFPVRKQHKRQPSAPPVLYNSPDLSYTYDTFAQSSEPSIIMQKSNKWHDTLLNDPKGSEYQCRGKSENVNENRCMKLVDGYRVKNNIQPPSMEYISSLSGSKPNQKVDDVINSSYVKPSVSEPNYVISNSLDSEHLGSELVCQVTVRRIHGQLRRLTRHSQFNADVLLTAIPFESSRAFFRFTSDPCSSNLSSTSESLCPSKYFEEQSFGWIMFECGLQGLAFSWVQRSGFPDPISAEQDAKTTSTDQQPKHICKETAPSGLNTSPQAQTGDSPNDKKVNNVNGLSSKLVVNTVWLNFAAPKRLPNKRRIELIRSDWNLLSTAAPTIRAWIDPCNRLIAICKQFRSNSERRLLSVISCLMAEVVNPRSEVLNTMNNNNKRYSYPIRNKVQLVMKNDDLEGYALHRTETAHVLRFDPSCQLLIVLRRYLLTMSDYYGITRADELLSEMLKDSVVPQNEFLHRGILSLTREWRFLVDSLAVSVSDLKALREFATPSIPLCTNYAVDVRQNDFDESSFPNAIIRKAGSMFSTSNDCQIKDNDSLQQTGTGKPLITNPKTGNYLTAPSPAVTSRLLKMVVGSLSPTSPRPARAGLTNIEDGLNPITDVNSNIGCYRKQSDDNIHYLTDKPINDDIQGSNLINDDIYDQTDEVYWDATDKLSDCINDTGDPLIHNPIMKRFLQDARANIMEHSLTSKVTLSTPQSSANIIDSNQHNTVHTSLANRLSSVSGTDLQVCENDHVATAVSTDNSSKTSSKKPIKCTKEEQILNTSNFDHYGTTDCKITTSDFEQAAHLNAQYRYMAYIQSLFSPLLESVGLSIKGIRRTTLMKKFDGFLSIDGLLQTFQIEIVSSARNPIFHSLPKIPVSEQINDPNNPRPTNLSFTQQTSFQRQSAFLCCNFASQLILRDIVDYNGSSFTSHKQKTNNMSQMQTTTKLDIILHIDFIRQHVNLSLLRLVHQFVTMIYCARDTCKYMSRDDQSVNPIIITPTVVWSQKHDSKGSSDDTDGTFRSRSSAYVRFGGEDSVDSGRSNNLSEASKSKNKYERFNNNEEPFPAFTFEHDRSSGENSSNSSTDKDLLIITNPASLNDIITTTVSSFSPVPTSRISQSEDSSMNAPRSPSNLGPSCWRRLANYVELYSTVPKTKTVIRKPIFTSVPSGAMPTITEEDRDHNIICTSESCNVKNDQSGSYHPTNHWPPSTFNLNSPTVNKGILFGRKTFPTVTYRVLNEEIDRDHELIGSKEVNSQNHKSSFTNSWNPSIQAFLSRPSAVVIGDKFQNIFKVPTCNNQSSRYPFIGLSDTSSKKDRLTTTNHGLEQFTYPWVWGERIPLVVFVTAKIRQMAVSAVLSELNLNAGVRNVHGSFTLTKQIRGHGSFSEKFLTHSSNLHYSDSNIQLTEKSPLKIQEVVCVKAGRSHIMLSCSRNLQSEKNACVISLGRILVTLPHHPVRLHSVVQRQAKRISSTVYELLRNPNTGYAQIHSWRSSGSRMTTTPTTCSTTTTATTASDPSNYLRSSISSYQPLTTMEPGQIVVNAKAANKINPSSPPLSFNLLAVLQGLTVNVALHSTLKAVYHIDPVYVTGQVGSRNYVDISITDHSLSLKSMRPPANFPTSISLPFPRILASIVQRVSSGGRYARSQRKEPILTYGLEAEQGLYLDIQIQIDTLEQNLTTDMLNYIMVVVKLFMKEINEVIQKMAGEERPRLRKPISRSTYNQMSQPEDFIRSNTSNTQNIPTGDWLLSRAARGRAKFTIKIRMKEIQLLASTKNGAIKLEARKIEVELTNRVSQTHLFNHQNVSTFHSSNNKPNDLPQKRPSNLNIRPNTTSSYHFESGRKSSVQLTSSHNSLFIYATIANIGLDLGYFDQDTFHALSPDFQNVAFFRTSIALRSLLADEKFAPNQNMELSTSNSRGHGEQDAFLISLNRPIVWLKPFTLDRGIMMWMVYKDEFAKWNEHIEHLASMILLLFIIYISFQYHIIYLQMPPEDVTESMPARSNFIHSVHYPTGYSPKDHSQNTSISSPPPYSSVHPTATSVNEMPDVSIETNLSNNNNANNNKKTSSTLFLQLSIEDLGVCLPIHMLKLPSQSLKSDSRTALVLTLDKSRISACYQDSLVSQGEFTDFCLRFDDEFNVGSDDWKPDKKRSTIDVKGKRYVVILNACVVPSGTFNVCWRDLEKRGQWHIAINWQMRGLDFHLDDNIGRRLKALFTILTRMTGFNDAAPLLPTSGEEEEEEGDEERQSRDIANTHENQVVPLSENEHQTIPCSTDKRSSVVSATSTKKFTTDVDIASLDRYRYLIMPKESNIKNPLDNSQFRSMEFHKHKLDLSDLQAFKRQKWNTLRKKKTGHVTRGLALRTHNSLHTDHYTNEYNFANIQPIGSQSIPTDRKSTKTCLRPSSSVTEDFLPIRTQGEDHTKTTQESIAVRRRRFSNEPRVSSNRFTKIDSVYFDAEDISSDLAFSKNILANNNMTNSINTKSVLNNLQPSSRISDECSDDWGDPCGSLDVDDDLYHDADELNNIESDNTDSLYTAHTIQTGETNADHMRSSTIRPPTPPPRQMHILHDEQNLEFHPSVEQILDKETNSTKPINTQEEEPKLQLQLDLQIHIDSGCCVLHPRLPSKFMPDDNGGKHVSTSVFHTGVGINPFNISNTMKVLSPETRSQTPCAFSPTHIESGYRLSYSDLLPGYLERYRHQLLQDFQIVPNDISIFYLPAVDVSLHYNSMTELDFLPGSNTVIPGSYSDPPVNSKMFPPNVLLSKSTAQSRTGQNTGNKDDSIPRSIRKQADLYISCFLQKLPNELIVQPALLDFLEQAIENLPFISDWNSEVDSVSSDSGNEIFFEKFPVHAIVHLHIQPFTIRFLCLPTSRMQCLMVLPFLDAVFSTKRDDPDSVINRTEYSVPRKLSDLNSFQSDNQLDSTSVTLKQKPVVGDVVSAGGLSITAILKEFRISIFHPYGESSSIRAGSSSWGDARPCDSLTILVKDIQCHLSRTVEAKVVQVNPNTSVNESNSISVPLESNKKPFISTIHNVRETMVSVQSVDNFGLHRNLCISGIFDIGIAEFTCDTRRTLEILDIYNSWYRSSLARRLFLGNDELIETVNITQSYDQDEIVKATETQHEQSDTKLGSTSSNDNLHTKQETSESLELPLPSGLINLTTETQQPLDKNNKNLTPKTTFLRENLSHKKSDAARATTIGPCISTNDKSDEEPKAPTVSTSPDPTSKLTTLIGERGASGSRNTSLRVASWNALTIFCVHLKKFDLNLYMGSAMGLTRLIVDQSFCEGHISVNSSGRKNTLLTAGLANSQFISEGGGVGGEFGLVDLVTQLRIDNDPSHDPQHCLAARVGGFQIRIEYMNTNILLFRVNSLDLTLYDEWCLKDIIQHLLNSAKHSNVNLSTKHDQYSSSTINSETNDVLGSQLVFIRISGEINWDQAQAAIVRSTTPDLIRSIHKVRDYFQEQVREGRLSLIGQVGRFGMFSMSSGQRRSLNHKGSISSSRLCKDKSVNVADQEIDQLLQRHWQKIMYQALRLLLQERLKVSSMKGKSSSIGTQSYLYNNPVLSGSFQLSGNSLGMACFAGSFRSAPDWAVFNIQHPTVSFETEAQREIPISSEEIIFDGSEQDGWINVRQVLSFELGSPPEFQPQMAYVLRVRRGKSQNLRDLPLATIEEWFEFCFRGADNTVINFARHSNPSGINAIIKLAQFPICFTHISSQDTSLPVFNVLNSSKPARDMLVPVNEDDGNSVDPGDINRSINKTSETSTINKFISKEERPSVSVRPNPLKPPNEGELLFILPSLALRITTDQRQTMSQPTLSSLPVVISGFSASKESTLNNNVTFKDADQKKSPGRFSKGQSLLRAKPFSKKDNSGELSATCSGSVPSVKVSFQTDFHGFIQLGLIDVPWLPSLISSYLDERLNDYELSSGTIWNVGDTSQDLVGPSPMTNVISEDVIGRLRALSTTSSPMVQDARVYDIIHWSLSPECRWLLATNIGVPAFDRLLESIGFRKARATIPKWLQRGVMDHLDKIASILLRGSLELSMDKNNQIK</sequence>
<dbReference type="SMART" id="SM01220">
    <property type="entry name" value="FSA_C"/>
    <property type="match status" value="1"/>
</dbReference>
<feature type="compositionally biased region" description="Low complexity" evidence="1">
    <location>
        <begin position="3613"/>
        <end position="3627"/>
    </location>
</feature>
<feature type="region of interest" description="Disordered" evidence="1">
    <location>
        <begin position="3146"/>
        <end position="3200"/>
    </location>
</feature>
<dbReference type="InterPro" id="IPR056741">
    <property type="entry name" value="BLTP1_M"/>
</dbReference>